<organism evidence="2 3">
    <name type="scientific">Gregarina niphandrodes</name>
    <name type="common">Septate eugregarine</name>
    <dbReference type="NCBI Taxonomy" id="110365"/>
    <lineage>
        <taxon>Eukaryota</taxon>
        <taxon>Sar</taxon>
        <taxon>Alveolata</taxon>
        <taxon>Apicomplexa</taxon>
        <taxon>Conoidasida</taxon>
        <taxon>Gregarinasina</taxon>
        <taxon>Eugregarinorida</taxon>
        <taxon>Gregarinidae</taxon>
        <taxon>Gregarina</taxon>
    </lineage>
</organism>
<dbReference type="AlphaFoldDB" id="A0A023B089"/>
<evidence type="ECO:0000313" key="2">
    <source>
        <dbReference type="EMBL" id="EZG44528.1"/>
    </source>
</evidence>
<dbReference type="Pfam" id="PF00241">
    <property type="entry name" value="Cofilin_ADF"/>
    <property type="match status" value="1"/>
</dbReference>
<dbReference type="InterPro" id="IPR029006">
    <property type="entry name" value="ADF-H/Gelsolin-like_dom_sf"/>
</dbReference>
<dbReference type="Proteomes" id="UP000019763">
    <property type="component" value="Unassembled WGS sequence"/>
</dbReference>
<dbReference type="InterPro" id="IPR002108">
    <property type="entry name" value="ADF-H"/>
</dbReference>
<dbReference type="EMBL" id="AFNH02001090">
    <property type="protein sequence ID" value="EZG44528.1"/>
    <property type="molecule type" value="Genomic_DNA"/>
</dbReference>
<keyword evidence="3" id="KW-1185">Reference proteome</keyword>
<reference evidence="2" key="1">
    <citation type="submission" date="2013-12" db="EMBL/GenBank/DDBJ databases">
        <authorList>
            <person name="Omoto C.K."/>
            <person name="Sibley D."/>
            <person name="Venepally P."/>
            <person name="Hadjithomas M."/>
            <person name="Karamycheva S."/>
            <person name="Brunk B."/>
            <person name="Roos D."/>
            <person name="Caler E."/>
            <person name="Lorenzi H."/>
        </authorList>
    </citation>
    <scope>NUCLEOTIDE SEQUENCE</scope>
</reference>
<dbReference type="VEuPathDB" id="CryptoDB:GNI_146750"/>
<protein>
    <recommendedName>
        <fullName evidence="1">ADF-H domain-containing protein</fullName>
    </recommendedName>
</protein>
<comment type="caution">
    <text evidence="2">The sequence shown here is derived from an EMBL/GenBank/DDBJ whole genome shotgun (WGS) entry which is preliminary data.</text>
</comment>
<dbReference type="RefSeq" id="XP_011134169.1">
    <property type="nucleotide sequence ID" value="XM_011135867.1"/>
</dbReference>
<dbReference type="Gene3D" id="3.40.20.10">
    <property type="entry name" value="Severin"/>
    <property type="match status" value="1"/>
</dbReference>
<dbReference type="GeneID" id="22915146"/>
<evidence type="ECO:0000259" key="1">
    <source>
        <dbReference type="Pfam" id="PF00241"/>
    </source>
</evidence>
<gene>
    <name evidence="2" type="ORF">GNI_146750</name>
</gene>
<name>A0A023B089_GRENI</name>
<feature type="domain" description="ADF-H" evidence="1">
    <location>
        <begin position="27"/>
        <end position="128"/>
    </location>
</feature>
<dbReference type="SUPFAM" id="SSF55753">
    <property type="entry name" value="Actin depolymerizing proteins"/>
    <property type="match status" value="1"/>
</dbReference>
<dbReference type="GO" id="GO:0003779">
    <property type="term" value="F:actin binding"/>
    <property type="evidence" value="ECO:0007669"/>
    <property type="project" value="InterPro"/>
</dbReference>
<sequence length="134" mass="15054">MGPRVKFAVDPAASEMLDKQLISNDLGGRERIGYMIFKLGNESWDLVDHGKHGAGLLQKLVDACPANQGRHLIFRSADDATDVWVKYIPDECGVKEKTYFATASDSLFDDTRGCKKKLECREKDELKETLAQYL</sequence>
<accession>A0A023B089</accession>
<proteinExistence type="predicted"/>
<evidence type="ECO:0000313" key="3">
    <source>
        <dbReference type="Proteomes" id="UP000019763"/>
    </source>
</evidence>